<dbReference type="AlphaFoldDB" id="A0A7R8W658"/>
<protein>
    <submittedName>
        <fullName evidence="1">Uncharacterized protein</fullName>
    </submittedName>
</protein>
<gene>
    <name evidence="1" type="ORF">CTOB1V02_LOCUS1100</name>
</gene>
<sequence length="144" mass="15898">MAVMIGQPANDIALDEGNVGKLVRDLEAELSSDEDTDRLLVLFRRGGLLESDVVPVFPRRNLTSATQDERSDVTSWYDAAEYAETVGSEFFTARSGSGDSEGEEGWMEGDKPNPFIKLMEQSLQEILQDLGFSSSDFPCDQDSH</sequence>
<proteinExistence type="predicted"/>
<dbReference type="EMBL" id="OB660150">
    <property type="protein sequence ID" value="CAD7223106.1"/>
    <property type="molecule type" value="Genomic_DNA"/>
</dbReference>
<reference evidence="1" key="1">
    <citation type="submission" date="2020-11" db="EMBL/GenBank/DDBJ databases">
        <authorList>
            <person name="Tran Van P."/>
        </authorList>
    </citation>
    <scope>NUCLEOTIDE SEQUENCE</scope>
</reference>
<organism evidence="1">
    <name type="scientific">Cyprideis torosa</name>
    <dbReference type="NCBI Taxonomy" id="163714"/>
    <lineage>
        <taxon>Eukaryota</taxon>
        <taxon>Metazoa</taxon>
        <taxon>Ecdysozoa</taxon>
        <taxon>Arthropoda</taxon>
        <taxon>Crustacea</taxon>
        <taxon>Oligostraca</taxon>
        <taxon>Ostracoda</taxon>
        <taxon>Podocopa</taxon>
        <taxon>Podocopida</taxon>
        <taxon>Cytherocopina</taxon>
        <taxon>Cytheroidea</taxon>
        <taxon>Cytherideidae</taxon>
        <taxon>Cyprideis</taxon>
    </lineage>
</organism>
<evidence type="ECO:0000313" key="1">
    <source>
        <dbReference type="EMBL" id="CAD7223106.1"/>
    </source>
</evidence>
<accession>A0A7R8W658</accession>
<name>A0A7R8W658_9CRUS</name>